<accession>A0A326UBZ5</accession>
<reference evidence="2 3" key="1">
    <citation type="submission" date="2018-06" db="EMBL/GenBank/DDBJ databases">
        <title>Genomic Encyclopedia of Archaeal and Bacterial Type Strains, Phase II (KMG-II): from individual species to whole genera.</title>
        <authorList>
            <person name="Goeker M."/>
        </authorList>
    </citation>
    <scope>NUCLEOTIDE SEQUENCE [LARGE SCALE GENOMIC DNA]</scope>
    <source>
        <strain evidence="2 3">ATCC BAA-1881</strain>
    </source>
</reference>
<dbReference type="EMBL" id="QKUF01000001">
    <property type="protein sequence ID" value="PZW35898.1"/>
    <property type="molecule type" value="Genomic_DNA"/>
</dbReference>
<name>A0A326UBZ5_THEHA</name>
<gene>
    <name evidence="2" type="ORF">EI42_00063</name>
</gene>
<dbReference type="InterPro" id="IPR000182">
    <property type="entry name" value="GNAT_dom"/>
</dbReference>
<dbReference type="GO" id="GO:0016747">
    <property type="term" value="F:acyltransferase activity, transferring groups other than amino-acyl groups"/>
    <property type="evidence" value="ECO:0007669"/>
    <property type="project" value="InterPro"/>
</dbReference>
<dbReference type="Gene3D" id="3.40.630.30">
    <property type="match status" value="1"/>
</dbReference>
<dbReference type="AlphaFoldDB" id="A0A326UBZ5"/>
<comment type="caution">
    <text evidence="2">The sequence shown here is derived from an EMBL/GenBank/DDBJ whole genome shotgun (WGS) entry which is preliminary data.</text>
</comment>
<dbReference type="OrthoDB" id="3174529at2"/>
<dbReference type="InterPro" id="IPR013653">
    <property type="entry name" value="GCN5-like_dom"/>
</dbReference>
<evidence type="ECO:0000313" key="3">
    <source>
        <dbReference type="Proteomes" id="UP000248806"/>
    </source>
</evidence>
<dbReference type="Pfam" id="PF08445">
    <property type="entry name" value="FR47"/>
    <property type="match status" value="1"/>
</dbReference>
<proteinExistence type="predicted"/>
<dbReference type="RefSeq" id="WP_111317527.1">
    <property type="nucleotide sequence ID" value="NZ_BIFX01000001.1"/>
</dbReference>
<evidence type="ECO:0000313" key="2">
    <source>
        <dbReference type="EMBL" id="PZW35898.1"/>
    </source>
</evidence>
<feature type="domain" description="N-acetyltransferase" evidence="1">
    <location>
        <begin position="142"/>
        <end position="283"/>
    </location>
</feature>
<evidence type="ECO:0000259" key="1">
    <source>
        <dbReference type="PROSITE" id="PS51186"/>
    </source>
</evidence>
<organism evidence="2 3">
    <name type="scientific">Thermosporothrix hazakensis</name>
    <dbReference type="NCBI Taxonomy" id="644383"/>
    <lineage>
        <taxon>Bacteria</taxon>
        <taxon>Bacillati</taxon>
        <taxon>Chloroflexota</taxon>
        <taxon>Ktedonobacteria</taxon>
        <taxon>Ktedonobacterales</taxon>
        <taxon>Thermosporotrichaceae</taxon>
        <taxon>Thermosporothrix</taxon>
    </lineage>
</organism>
<dbReference type="CDD" id="cd04301">
    <property type="entry name" value="NAT_SF"/>
    <property type="match status" value="1"/>
</dbReference>
<dbReference type="SUPFAM" id="SSF55729">
    <property type="entry name" value="Acyl-CoA N-acyltransferases (Nat)"/>
    <property type="match status" value="1"/>
</dbReference>
<dbReference type="Proteomes" id="UP000248806">
    <property type="component" value="Unassembled WGS sequence"/>
</dbReference>
<protein>
    <recommendedName>
        <fullName evidence="1">N-acetyltransferase domain-containing protein</fullName>
    </recommendedName>
</protein>
<dbReference type="PROSITE" id="PS51186">
    <property type="entry name" value="GNAT"/>
    <property type="match status" value="1"/>
</dbReference>
<dbReference type="InterPro" id="IPR016181">
    <property type="entry name" value="Acyl_CoA_acyltransferase"/>
</dbReference>
<keyword evidence="3" id="KW-1185">Reference proteome</keyword>
<sequence length="283" mass="31487">MALLHVYPRAHDFLEQVVPVLERKEVLNSLILGISQRFQDFADRVYLASVEDEQGLILAACMTPPFRIILSSEQPENIEAHELIIRDLLAHGWTVPGVVAESTLALAFSESWKRLTGRGYEIGMRERLFGLTEVIPPSPGPGALRQATEKDGPLLAQWAGAFHREALPDDPRGEEGFVQMALKRIRAGDVFLWVLPDGRPVSTALKTRPLKQTITIGMVYTPPEERGHGYASRCVAALSQHLLDSGWSMCCLYTDLANPVSNSIYQKIGYRPIVDACECNFHP</sequence>